<keyword evidence="2" id="KW-1185">Reference proteome</keyword>
<dbReference type="EMBL" id="CM055110">
    <property type="protein sequence ID" value="KAJ7521237.1"/>
    <property type="molecule type" value="Genomic_DNA"/>
</dbReference>
<comment type="caution">
    <text evidence="1">The sequence shown here is derived from an EMBL/GenBank/DDBJ whole genome shotgun (WGS) entry which is preliminary data.</text>
</comment>
<reference evidence="2" key="1">
    <citation type="journal article" date="2024" name="Proc. Natl. Acad. Sci. U.S.A.">
        <title>Extraordinary preservation of gene collinearity over three hundred million years revealed in homosporous lycophytes.</title>
        <authorList>
            <person name="Li C."/>
            <person name="Wickell D."/>
            <person name="Kuo L.Y."/>
            <person name="Chen X."/>
            <person name="Nie B."/>
            <person name="Liao X."/>
            <person name="Peng D."/>
            <person name="Ji J."/>
            <person name="Jenkins J."/>
            <person name="Williams M."/>
            <person name="Shu S."/>
            <person name="Plott C."/>
            <person name="Barry K."/>
            <person name="Rajasekar S."/>
            <person name="Grimwood J."/>
            <person name="Han X."/>
            <person name="Sun S."/>
            <person name="Hou Z."/>
            <person name="He W."/>
            <person name="Dai G."/>
            <person name="Sun C."/>
            <person name="Schmutz J."/>
            <person name="Leebens-Mack J.H."/>
            <person name="Li F.W."/>
            <person name="Wang L."/>
        </authorList>
    </citation>
    <scope>NUCLEOTIDE SEQUENCE [LARGE SCALE GENOMIC DNA]</scope>
    <source>
        <strain evidence="2">cv. PW_Plant_1</strain>
    </source>
</reference>
<organism evidence="1 2">
    <name type="scientific">Diphasiastrum complanatum</name>
    <name type="common">Issler's clubmoss</name>
    <name type="synonym">Lycopodium complanatum</name>
    <dbReference type="NCBI Taxonomy" id="34168"/>
    <lineage>
        <taxon>Eukaryota</taxon>
        <taxon>Viridiplantae</taxon>
        <taxon>Streptophyta</taxon>
        <taxon>Embryophyta</taxon>
        <taxon>Tracheophyta</taxon>
        <taxon>Lycopodiopsida</taxon>
        <taxon>Lycopodiales</taxon>
        <taxon>Lycopodiaceae</taxon>
        <taxon>Lycopodioideae</taxon>
        <taxon>Diphasiastrum</taxon>
    </lineage>
</organism>
<gene>
    <name evidence="1" type="ORF">O6H91_19G043500</name>
</gene>
<dbReference type="Proteomes" id="UP001162992">
    <property type="component" value="Chromosome 19"/>
</dbReference>
<evidence type="ECO:0000313" key="1">
    <source>
        <dbReference type="EMBL" id="KAJ7521237.1"/>
    </source>
</evidence>
<sequence length="690" mass="76334">MGAFCSRTVPEEDHSDGLSLNGQLHPPATQYQWTSPILPHNGNNSPVFATLGSRPASTRKSEEPYEIRSPARKKLIAGSDTEEEFNREALGGEGEEKKQLSRVLSNKARNAKSRTTTAAKKGASKLVQGVADVSEVSSLLGRASHAGFGKAVEALDTFGSSITNLGGGFGGGLAPKGNKIDILAFEVANTIVKGFNLKQSLSEENIRILKEDVLQSEGVQRLVSKDMAVLWAIAASDKRNELKVFAAEVVRFGNHCRDPQWHQLDRIFNKLGTEVPIPRQEKQEAEEEMQELMMLAQYTAELYHELHALDRFQIDVKRKLDEEEMGTGSQKGDGLAILRNDLKTQQKHVKLLKKQSLWSKVLEEVMEKLMDIVYYLHQQIDDTFGPLGENVLNEKEAKAENTQRLGALGLALHYANIINQIDSLVSRPTSVPPNTRDNLYQGLPPSIKASLRNSLQMGPDKDEIPSSHLSISEIKEEMEKILDWLVPIATNTTKAHHGFGWVGEWATLGAVVDRRLGAQNGLTLLQTLHHADQTTAENYISQLIVWLNLLISRARSNMTGNRSPYKSPFRSPVKKTSTMSSPPGAQQTSGQQGGIGPELSNEERQMLKDSLAKTRKITPGISKSQEFGRRKLSDQSTNRLYKSYSHSPSTNSKSESPVVPKNRQALELGLDIERIKVLDKIDRVDTLHGG</sequence>
<evidence type="ECO:0000313" key="2">
    <source>
        <dbReference type="Proteomes" id="UP001162992"/>
    </source>
</evidence>
<protein>
    <submittedName>
        <fullName evidence="1">Uncharacterized protein</fullName>
    </submittedName>
</protein>
<name>A0ACC2AVG7_DIPCM</name>
<accession>A0ACC2AVG7</accession>
<proteinExistence type="predicted"/>